<protein>
    <submittedName>
        <fullName evidence="1">Uncharacterized protein</fullName>
    </submittedName>
</protein>
<evidence type="ECO:0000313" key="2">
    <source>
        <dbReference type="Proteomes" id="UP001162480"/>
    </source>
</evidence>
<organism evidence="1 2">
    <name type="scientific">Octopus vulgaris</name>
    <name type="common">Common octopus</name>
    <dbReference type="NCBI Taxonomy" id="6645"/>
    <lineage>
        <taxon>Eukaryota</taxon>
        <taxon>Metazoa</taxon>
        <taxon>Spiralia</taxon>
        <taxon>Lophotrochozoa</taxon>
        <taxon>Mollusca</taxon>
        <taxon>Cephalopoda</taxon>
        <taxon>Coleoidea</taxon>
        <taxon>Octopodiformes</taxon>
        <taxon>Octopoda</taxon>
        <taxon>Incirrata</taxon>
        <taxon>Octopodidae</taxon>
        <taxon>Octopus</taxon>
    </lineage>
</organism>
<name>A0AA36FCD6_OCTVU</name>
<evidence type="ECO:0000313" key="1">
    <source>
        <dbReference type="EMBL" id="CAI9732397.1"/>
    </source>
</evidence>
<dbReference type="EMBL" id="OX597827">
    <property type="protein sequence ID" value="CAI9732397.1"/>
    <property type="molecule type" value="Genomic_DNA"/>
</dbReference>
<sequence>MDVEKVCHLLLLLQTIDEAILAKCLLSIFVNIAKNLWDSNQANTQHRQHKTAASIQCTTLQKDTHHTQLTNAGQDLTKNLVLIQCNSCL</sequence>
<reference evidence="1" key="1">
    <citation type="submission" date="2023-08" db="EMBL/GenBank/DDBJ databases">
        <authorList>
            <person name="Alioto T."/>
            <person name="Alioto T."/>
            <person name="Gomez Garrido J."/>
        </authorList>
    </citation>
    <scope>NUCLEOTIDE SEQUENCE</scope>
</reference>
<proteinExistence type="predicted"/>
<accession>A0AA36FCD6</accession>
<keyword evidence="2" id="KW-1185">Reference proteome</keyword>
<gene>
    <name evidence="1" type="ORF">OCTVUL_1B025032</name>
</gene>
<dbReference type="AlphaFoldDB" id="A0AA36FCD6"/>
<dbReference type="Proteomes" id="UP001162480">
    <property type="component" value="Chromosome 14"/>
</dbReference>